<dbReference type="Gene3D" id="3.50.50.60">
    <property type="entry name" value="FAD/NAD(P)-binding domain"/>
    <property type="match status" value="1"/>
</dbReference>
<dbReference type="InterPro" id="IPR006076">
    <property type="entry name" value="FAD-dep_OxRdtase"/>
</dbReference>
<evidence type="ECO:0000313" key="10">
    <source>
        <dbReference type="EMBL" id="KAF9535005.1"/>
    </source>
</evidence>
<protein>
    <recommendedName>
        <fullName evidence="8">L-2-hydroxyglutarate dehydrogenase, mitochondrial</fullName>
        <ecNumber evidence="7">1.1.99.2</ecNumber>
    </recommendedName>
</protein>
<evidence type="ECO:0000259" key="9">
    <source>
        <dbReference type="Pfam" id="PF01266"/>
    </source>
</evidence>
<gene>
    <name evidence="10" type="ORF">CPB83DRAFT_866288</name>
</gene>
<comment type="cofactor">
    <cofactor evidence="1">
        <name>FAD</name>
        <dbReference type="ChEBI" id="CHEBI:57692"/>
    </cofactor>
</comment>
<dbReference type="Gene3D" id="3.30.9.10">
    <property type="entry name" value="D-Amino Acid Oxidase, subunit A, domain 2"/>
    <property type="match status" value="1"/>
</dbReference>
<keyword evidence="11" id="KW-1185">Reference proteome</keyword>
<dbReference type="PANTHER" id="PTHR43104">
    <property type="entry name" value="L-2-HYDROXYGLUTARATE DEHYDROGENASE, MITOCHONDRIAL"/>
    <property type="match status" value="1"/>
</dbReference>
<dbReference type="Pfam" id="PF01266">
    <property type="entry name" value="DAO"/>
    <property type="match status" value="1"/>
</dbReference>
<organism evidence="10 11">
    <name type="scientific">Crepidotus variabilis</name>
    <dbReference type="NCBI Taxonomy" id="179855"/>
    <lineage>
        <taxon>Eukaryota</taxon>
        <taxon>Fungi</taxon>
        <taxon>Dikarya</taxon>
        <taxon>Basidiomycota</taxon>
        <taxon>Agaricomycotina</taxon>
        <taxon>Agaricomycetes</taxon>
        <taxon>Agaricomycetidae</taxon>
        <taxon>Agaricales</taxon>
        <taxon>Agaricineae</taxon>
        <taxon>Crepidotaceae</taxon>
        <taxon>Crepidotus</taxon>
    </lineage>
</organism>
<dbReference type="OrthoDB" id="498204at2759"/>
<evidence type="ECO:0000256" key="3">
    <source>
        <dbReference type="ARBA" id="ARBA00022827"/>
    </source>
</evidence>
<keyword evidence="3" id="KW-0274">FAD</keyword>
<evidence type="ECO:0000313" key="11">
    <source>
        <dbReference type="Proteomes" id="UP000807306"/>
    </source>
</evidence>
<name>A0A9P6ETC1_9AGAR</name>
<comment type="caution">
    <text evidence="10">The sequence shown here is derived from an EMBL/GenBank/DDBJ whole genome shotgun (WGS) entry which is preliminary data.</text>
</comment>
<comment type="similarity">
    <text evidence="6">Belongs to the L2HGDH family.</text>
</comment>
<reference evidence="10" key="1">
    <citation type="submission" date="2020-11" db="EMBL/GenBank/DDBJ databases">
        <authorList>
            <consortium name="DOE Joint Genome Institute"/>
            <person name="Ahrendt S."/>
            <person name="Riley R."/>
            <person name="Andreopoulos W."/>
            <person name="Labutti K."/>
            <person name="Pangilinan J."/>
            <person name="Ruiz-Duenas F.J."/>
            <person name="Barrasa J.M."/>
            <person name="Sanchez-Garcia M."/>
            <person name="Camarero S."/>
            <person name="Miyauchi S."/>
            <person name="Serrano A."/>
            <person name="Linde D."/>
            <person name="Babiker R."/>
            <person name="Drula E."/>
            <person name="Ayuso-Fernandez I."/>
            <person name="Pacheco R."/>
            <person name="Padilla G."/>
            <person name="Ferreira P."/>
            <person name="Barriuso J."/>
            <person name="Kellner H."/>
            <person name="Castanera R."/>
            <person name="Alfaro M."/>
            <person name="Ramirez L."/>
            <person name="Pisabarro A.G."/>
            <person name="Kuo A."/>
            <person name="Tritt A."/>
            <person name="Lipzen A."/>
            <person name="He G."/>
            <person name="Yan M."/>
            <person name="Ng V."/>
            <person name="Cullen D."/>
            <person name="Martin F."/>
            <person name="Rosso M.-N."/>
            <person name="Henrissat B."/>
            <person name="Hibbett D."/>
            <person name="Martinez A.T."/>
            <person name="Grigoriev I.V."/>
        </authorList>
    </citation>
    <scope>NUCLEOTIDE SEQUENCE</scope>
    <source>
        <strain evidence="10">CBS 506.95</strain>
    </source>
</reference>
<dbReference type="PANTHER" id="PTHR43104:SF4">
    <property type="entry name" value="L-2-HYDROXYGLUTARATE DEHYDROGENASE, MITOCHONDRIAL"/>
    <property type="match status" value="1"/>
</dbReference>
<keyword evidence="4" id="KW-0560">Oxidoreductase</keyword>
<evidence type="ECO:0000256" key="8">
    <source>
        <dbReference type="ARBA" id="ARBA00041137"/>
    </source>
</evidence>
<dbReference type="AlphaFoldDB" id="A0A9P6ETC1"/>
<keyword evidence="2" id="KW-0285">Flavoprotein</keyword>
<feature type="domain" description="FAD dependent oxidoreductase" evidence="9">
    <location>
        <begin position="4"/>
        <end position="417"/>
    </location>
</feature>
<sequence length="426" mass="46989">MTTGVVGLAVAQRLSQSFPTKTTFLLERHTRAGEEISSRNSEVIHSGLYYPPESLKTSLCLRGRDLMYERCKAYNIPFKQIGKLVVAKKDQLSYIEGLHAKSLKLKWPKHSPTSSENNTVLPTKLLSEEEVRKLEPDLSPHIVGALWSPTTGIVDSHSFMESLEKDILESDTSEVVYASEVVRIDPYKRSGSASNVPDLDAAEDGWVVQASAAGDENYAVLARNVVNASGLASTLVLNSLLPEKDRIPMYYARGSYASYHGPGVSNIKHLIYPCPQTGPNAHAFESLGTHLTLDLQGKIRFGPDIEWVNPPEVTEAVERDAEFWLKIMVPDDSRLQQMHQAVTDYLPGVTLEGLQPDYCGMRPKLIPPGAGFQDFMVQKDYPSMDAKQSRSGAMVSLLGIESPGLTASLAIAEMVVEDMLKREKVQ</sequence>
<dbReference type="GO" id="GO:0047545">
    <property type="term" value="F:(S)-2-hydroxyglutarate dehydrogenase activity"/>
    <property type="evidence" value="ECO:0007669"/>
    <property type="project" value="UniProtKB-EC"/>
</dbReference>
<dbReference type="InterPro" id="IPR036188">
    <property type="entry name" value="FAD/NAD-bd_sf"/>
</dbReference>
<accession>A0A9P6ETC1</accession>
<evidence type="ECO:0000256" key="5">
    <source>
        <dbReference type="ARBA" id="ARBA00036066"/>
    </source>
</evidence>
<comment type="catalytic activity">
    <reaction evidence="5">
        <text>(S)-2-hydroxyglutarate + A = 2-oxoglutarate + AH2</text>
        <dbReference type="Rhea" id="RHEA:21252"/>
        <dbReference type="ChEBI" id="CHEBI:13193"/>
        <dbReference type="ChEBI" id="CHEBI:16782"/>
        <dbReference type="ChEBI" id="CHEBI:16810"/>
        <dbReference type="ChEBI" id="CHEBI:17499"/>
        <dbReference type="EC" id="1.1.99.2"/>
    </reaction>
</comment>
<evidence type="ECO:0000256" key="4">
    <source>
        <dbReference type="ARBA" id="ARBA00023002"/>
    </source>
</evidence>
<dbReference type="SUPFAM" id="SSF51905">
    <property type="entry name" value="FAD/NAD(P)-binding domain"/>
    <property type="match status" value="1"/>
</dbReference>
<dbReference type="EMBL" id="MU157825">
    <property type="protein sequence ID" value="KAF9535005.1"/>
    <property type="molecule type" value="Genomic_DNA"/>
</dbReference>
<evidence type="ECO:0000256" key="2">
    <source>
        <dbReference type="ARBA" id="ARBA00022630"/>
    </source>
</evidence>
<dbReference type="EC" id="1.1.99.2" evidence="7"/>
<evidence type="ECO:0000256" key="1">
    <source>
        <dbReference type="ARBA" id="ARBA00001974"/>
    </source>
</evidence>
<dbReference type="Proteomes" id="UP000807306">
    <property type="component" value="Unassembled WGS sequence"/>
</dbReference>
<evidence type="ECO:0000256" key="7">
    <source>
        <dbReference type="ARBA" id="ARBA00038878"/>
    </source>
</evidence>
<proteinExistence type="inferred from homology"/>
<evidence type="ECO:0000256" key="6">
    <source>
        <dbReference type="ARBA" id="ARBA00037941"/>
    </source>
</evidence>